<keyword evidence="7" id="KW-1267">Proteomics identification</keyword>
<evidence type="ECO:0000313" key="4">
    <source>
        <dbReference type="EMBL" id="CAB05138.1"/>
    </source>
</evidence>
<protein>
    <submittedName>
        <fullName evidence="4">CUB-like domain-containing protein</fullName>
    </submittedName>
</protein>
<dbReference type="PeptideAtlas" id="Q9XUH3"/>
<feature type="domain" description="DUF7591" evidence="3">
    <location>
        <begin position="248"/>
        <end position="342"/>
    </location>
</feature>
<dbReference type="PaxDb" id="6239-C32H11.12"/>
<dbReference type="WormBase" id="C32H11.12">
    <property type="protein sequence ID" value="CE19718"/>
    <property type="gene ID" value="WBGene00007875"/>
    <property type="gene designation" value="dod-24"/>
</dbReference>
<dbReference type="GO" id="GO:0050829">
    <property type="term" value="P:defense response to Gram-negative bacterium"/>
    <property type="evidence" value="ECO:0000315"/>
    <property type="project" value="WormBase"/>
</dbReference>
<dbReference type="PANTHER" id="PTHR47919:SF1">
    <property type="entry name" value="CUB-LIKE DOMAIN-CONTAINING PROTEIN"/>
    <property type="match status" value="1"/>
</dbReference>
<dbReference type="Pfam" id="PF24511">
    <property type="entry name" value="DUF7591"/>
    <property type="match status" value="1"/>
</dbReference>
<dbReference type="GO" id="GO:0045087">
    <property type="term" value="P:innate immune response"/>
    <property type="evidence" value="ECO:0007007"/>
    <property type="project" value="WormBase"/>
</dbReference>
<dbReference type="InterPro" id="IPR003366">
    <property type="entry name" value="CUB-like_dom"/>
</dbReference>
<dbReference type="PANTHER" id="PTHR47919">
    <property type="entry name" value="INFECTION RESPONSE PROTEIN-RELATED"/>
    <property type="match status" value="1"/>
</dbReference>
<dbReference type="STRING" id="6239.C32H11.12.1"/>
<feature type="signal peptide" evidence="1">
    <location>
        <begin position="1"/>
        <end position="18"/>
    </location>
</feature>
<feature type="domain" description="CUB-like" evidence="2">
    <location>
        <begin position="17"/>
        <end position="137"/>
    </location>
</feature>
<name>Q9XUH3_CAEEL</name>
<sequence>MIRSTVLILASFALAVNCYECMNNTVVINAPSDISKPVFYPDGWDGQSSTPQISENQQCVMTINVPTGYYATVTFYKHFTEPGGYLYFPSRKIELLQNDDYNPYIFPSPMVKINIGTDNRNDVMNQFGFKVVYSKYPTLEKNIINIDLGSPPVAAKPSEKLTTFVGDRNSMMSLMGFTMADNSKNYLLRQTAIFGGDSTDSTYIGSLSQILNSQQILTTYGNKISVYTFGLDKLIDYPLFMGQNQVDTMGLLKYNGANCPSTGNCNVTLNGNWGAHVVVVTSYDGPETIKSFDSFPDTGVLNVYENNVSNTTCIATLNKFNYLQQLPLQVNGNMKFYELRAGGVYNMVVTRDTSRASRHQI</sequence>
<dbReference type="UCSC" id="C32H11.12">
    <property type="organism name" value="c. elegans"/>
</dbReference>
<evidence type="ECO:0000256" key="1">
    <source>
        <dbReference type="SAM" id="SignalP"/>
    </source>
</evidence>
<dbReference type="HOGENOM" id="CLU_050114_1_0_1"/>
<dbReference type="Proteomes" id="UP000001940">
    <property type="component" value="Chromosome IV"/>
</dbReference>
<keyword evidence="1" id="KW-0732">Signal</keyword>
<dbReference type="AGR" id="WB:WBGene00007875"/>
<evidence type="ECO:0000313" key="6">
    <source>
        <dbReference type="WormBase" id="C32H11.12"/>
    </source>
</evidence>
<dbReference type="InParanoid" id="Q9XUH3"/>
<dbReference type="EMBL" id="BX284604">
    <property type="protein sequence ID" value="CAB05138.1"/>
    <property type="molecule type" value="Genomic_DNA"/>
</dbReference>
<dbReference type="Pfam" id="PF02408">
    <property type="entry name" value="CUB_2"/>
    <property type="match status" value="1"/>
</dbReference>
<evidence type="ECO:0000259" key="3">
    <source>
        <dbReference type="Pfam" id="PF24511"/>
    </source>
</evidence>
<dbReference type="CTD" id="178245"/>
<dbReference type="KEGG" id="cel:CELE_C32H11.12"/>
<organism evidence="4 5">
    <name type="scientific">Caenorhabditis elegans</name>
    <dbReference type="NCBI Taxonomy" id="6239"/>
    <lineage>
        <taxon>Eukaryota</taxon>
        <taxon>Metazoa</taxon>
        <taxon>Ecdysozoa</taxon>
        <taxon>Nematoda</taxon>
        <taxon>Chromadorea</taxon>
        <taxon>Rhabditida</taxon>
        <taxon>Rhabditina</taxon>
        <taxon>Rhabditomorpha</taxon>
        <taxon>Rhabditoidea</taxon>
        <taxon>Rhabditidae</taxon>
        <taxon>Peloderinae</taxon>
        <taxon>Caenorhabditis</taxon>
    </lineage>
</organism>
<proteinExistence type="evidence at protein level"/>
<dbReference type="FunCoup" id="Q9XUH3">
    <property type="interactions" value="831"/>
</dbReference>
<dbReference type="AlphaFoldDB" id="Q9XUH3"/>
<dbReference type="eggNOG" id="ENOG502R9TZ">
    <property type="taxonomic scope" value="Eukaryota"/>
</dbReference>
<evidence type="ECO:0007829" key="7">
    <source>
        <dbReference type="PeptideAtlas" id="Q9XUH3"/>
    </source>
</evidence>
<dbReference type="RefSeq" id="NP_502474.1">
    <property type="nucleotide sequence ID" value="NM_070073.8"/>
</dbReference>
<dbReference type="OrthoDB" id="5840861at2759"/>
<evidence type="ECO:0000313" key="5">
    <source>
        <dbReference type="Proteomes" id="UP000001940"/>
    </source>
</evidence>
<accession>Q9XUH3</accession>
<evidence type="ECO:0000259" key="2">
    <source>
        <dbReference type="Pfam" id="PF02408"/>
    </source>
</evidence>
<feature type="chain" id="PRO_5004336717" evidence="1">
    <location>
        <begin position="19"/>
        <end position="361"/>
    </location>
</feature>
<dbReference type="OMA" id="ISENQQC"/>
<reference evidence="4 5" key="1">
    <citation type="journal article" date="1998" name="Science">
        <title>Genome sequence of the nematode C. elegans: a platform for investigating biology.</title>
        <authorList>
            <consortium name="The C. elegans sequencing consortium"/>
            <person name="Sulson J.E."/>
            <person name="Waterston R."/>
        </authorList>
    </citation>
    <scope>NUCLEOTIDE SEQUENCE [LARGE SCALE GENOMIC DNA]</scope>
    <source>
        <strain evidence="4 5">Bristol N2</strain>
    </source>
</reference>
<dbReference type="GeneID" id="178245"/>
<dbReference type="Bgee" id="WBGene00007875">
    <property type="expression patterns" value="Expressed in material anatomical entity and 3 other cell types or tissues"/>
</dbReference>
<dbReference type="PIR" id="T19647">
    <property type="entry name" value="T19647"/>
</dbReference>
<dbReference type="PhylomeDB" id="Q9XUH3"/>
<keyword evidence="5" id="KW-1185">Reference proteome</keyword>
<gene>
    <name evidence="4 6" type="primary">dod-24</name>
    <name evidence="6" type="ORF">C32H11.12</name>
    <name evidence="4" type="ORF">CELE_C32H11.12</name>
</gene>
<dbReference type="InterPro" id="IPR056013">
    <property type="entry name" value="DUF7591"/>
</dbReference>